<gene>
    <name evidence="1" type="ORF">HMPREF0653_01279</name>
</gene>
<sequence length="91" mass="9942">MKQIYLVPALFSVLALTACTDDDKLDTNLPEAIYGKASDWYYAGGKLGTTSIQSAYAYRQATQAVEDAGLSLNFQIGESLFEKDYNTSNDA</sequence>
<evidence type="ECO:0000313" key="1">
    <source>
        <dbReference type="EMBL" id="ERJ77023.1"/>
    </source>
</evidence>
<reference evidence="1 2" key="1">
    <citation type="submission" date="2013-06" db="EMBL/GenBank/DDBJ databases">
        <authorList>
            <person name="Weinstock G."/>
            <person name="Sodergren E."/>
            <person name="Lobos E.A."/>
            <person name="Fulton L."/>
            <person name="Fulton R."/>
            <person name="Courtney L."/>
            <person name="Fronick C."/>
            <person name="O'Laughlin M."/>
            <person name="Godfrey J."/>
            <person name="Wilson R.M."/>
            <person name="Miner T."/>
            <person name="Farmer C."/>
            <person name="Delehaunty K."/>
            <person name="Cordes M."/>
            <person name="Minx P."/>
            <person name="Tomlinson C."/>
            <person name="Chen J."/>
            <person name="Wollam A."/>
            <person name="Pepin K.H."/>
            <person name="Bhonagiri V."/>
            <person name="Zhang X."/>
            <person name="Warren W."/>
            <person name="Mitreva M."/>
            <person name="Mardis E.R."/>
            <person name="Wilson R.K."/>
        </authorList>
    </citation>
    <scope>NUCLEOTIDE SEQUENCE [LARGE SCALE GENOMIC DNA]</scope>
    <source>
        <strain evidence="1 2">ATCC 29426</strain>
    </source>
</reference>
<dbReference type="Proteomes" id="UP000016660">
    <property type="component" value="Unassembled WGS sequence"/>
</dbReference>
<accession>A0ABN0NSD2</accession>
<dbReference type="EMBL" id="AWUY01000098">
    <property type="protein sequence ID" value="ERJ77023.1"/>
    <property type="molecule type" value="Genomic_DNA"/>
</dbReference>
<protein>
    <recommendedName>
        <fullName evidence="3">RagB/SusD family nutrient uptake outer membrane protein</fullName>
    </recommendedName>
</protein>
<dbReference type="PROSITE" id="PS51257">
    <property type="entry name" value="PROKAR_LIPOPROTEIN"/>
    <property type="match status" value="1"/>
</dbReference>
<feature type="non-terminal residue" evidence="1">
    <location>
        <position position="91"/>
    </location>
</feature>
<name>A0ABN0NSD2_9BACT</name>
<keyword evidence="2" id="KW-1185">Reference proteome</keyword>
<comment type="caution">
    <text evidence="1">The sequence shown here is derived from an EMBL/GenBank/DDBJ whole genome shotgun (WGS) entry which is preliminary data.</text>
</comment>
<proteinExistence type="predicted"/>
<organism evidence="1 2">
    <name type="scientific">Prevotella disiens JCM 6334 = ATCC 29426</name>
    <dbReference type="NCBI Taxonomy" id="1235811"/>
    <lineage>
        <taxon>Bacteria</taxon>
        <taxon>Pseudomonadati</taxon>
        <taxon>Bacteroidota</taxon>
        <taxon>Bacteroidia</taxon>
        <taxon>Bacteroidales</taxon>
        <taxon>Prevotellaceae</taxon>
        <taxon>Prevotella</taxon>
    </lineage>
</organism>
<evidence type="ECO:0008006" key="3">
    <source>
        <dbReference type="Google" id="ProtNLM"/>
    </source>
</evidence>
<evidence type="ECO:0000313" key="2">
    <source>
        <dbReference type="Proteomes" id="UP000016660"/>
    </source>
</evidence>